<dbReference type="EMBL" id="KZ851910">
    <property type="protein sequence ID" value="RDH21621.1"/>
    <property type="molecule type" value="Genomic_DNA"/>
</dbReference>
<accession>A0A370C3V2</accession>
<reference evidence="1 2" key="1">
    <citation type="submission" date="2018-07" db="EMBL/GenBank/DDBJ databases">
        <title>Section-level genome sequencing of Aspergillus section Nigri to investigate inter- and intra-species variation.</title>
        <authorList>
            <consortium name="DOE Joint Genome Institute"/>
            <person name="Vesth T.C."/>
            <person name="Nybo J.L."/>
            <person name="Theobald S."/>
            <person name="Frisvad J.C."/>
            <person name="Larsen T.O."/>
            <person name="Nielsen K.F."/>
            <person name="Hoof J.B."/>
            <person name="Brandl J."/>
            <person name="Salamov A."/>
            <person name="Riley R."/>
            <person name="Gladden J.M."/>
            <person name="Phatale P."/>
            <person name="Nielsen M.T."/>
            <person name="Lyhne E.K."/>
            <person name="Kogle M.E."/>
            <person name="Strasser K."/>
            <person name="McDonnell E."/>
            <person name="Barry K."/>
            <person name="Clum A."/>
            <person name="Chen C."/>
            <person name="Nolan M."/>
            <person name="Sandor L."/>
            <person name="Kuo A."/>
            <person name="Lipzen A."/>
            <person name="Hainaut M."/>
            <person name="Drula E."/>
            <person name="Tsang A."/>
            <person name="Magnuson J.K."/>
            <person name="Henrissat B."/>
            <person name="Wiebenga A."/>
            <person name="Simmons B.A."/>
            <person name="Makela M.R."/>
            <person name="De vries R.P."/>
            <person name="Grigoriev I.V."/>
            <person name="Mortensen U.H."/>
            <person name="Baker S.E."/>
            <person name="Andersen M.R."/>
        </authorList>
    </citation>
    <scope>NUCLEOTIDE SEQUENCE [LARGE SCALE GENOMIC DNA]</scope>
    <source>
        <strain evidence="1 2">ATCC 13496</strain>
    </source>
</reference>
<dbReference type="AlphaFoldDB" id="A0A370C3V2"/>
<proteinExistence type="predicted"/>
<dbReference type="Proteomes" id="UP000253845">
    <property type="component" value="Unassembled WGS sequence"/>
</dbReference>
<name>A0A370C3V2_ASPNG</name>
<sequence length="83" mass="9132">MVRCVAVILPSSTTGRSSPGRFLLVLAAGVLPSFQVSSSPERAEKFLFSFNSPPPSCLHLIPSLLYPPALRLNRLAHFYIFPF</sequence>
<organism evidence="1 2">
    <name type="scientific">Aspergillus niger ATCC 13496</name>
    <dbReference type="NCBI Taxonomy" id="1353008"/>
    <lineage>
        <taxon>Eukaryota</taxon>
        <taxon>Fungi</taxon>
        <taxon>Dikarya</taxon>
        <taxon>Ascomycota</taxon>
        <taxon>Pezizomycotina</taxon>
        <taxon>Eurotiomycetes</taxon>
        <taxon>Eurotiomycetidae</taxon>
        <taxon>Eurotiales</taxon>
        <taxon>Aspergillaceae</taxon>
        <taxon>Aspergillus</taxon>
        <taxon>Aspergillus subgen. Circumdati</taxon>
    </lineage>
</organism>
<evidence type="ECO:0000313" key="1">
    <source>
        <dbReference type="EMBL" id="RDH21621.1"/>
    </source>
</evidence>
<evidence type="ECO:0000313" key="2">
    <source>
        <dbReference type="Proteomes" id="UP000253845"/>
    </source>
</evidence>
<protein>
    <submittedName>
        <fullName evidence="1">Uncharacterized protein</fullName>
    </submittedName>
</protein>
<gene>
    <name evidence="1" type="ORF">M747DRAFT_21634</name>
</gene>
<dbReference type="VEuPathDB" id="FungiDB:M747DRAFT_21634"/>